<dbReference type="AlphaFoldDB" id="A0A1M4WDL9"/>
<evidence type="ECO:0000313" key="2">
    <source>
        <dbReference type="Proteomes" id="UP000184159"/>
    </source>
</evidence>
<proteinExistence type="predicted"/>
<evidence type="ECO:0000313" key="1">
    <source>
        <dbReference type="EMBL" id="SHE79163.1"/>
    </source>
</evidence>
<sequence length="379" mass="40915">MYGFFMKKTNVKNIIVFLAVFYILVGCSSIKNLRTEAEKNSGYTYIPLEPLPIKIDSNDPSCNSNDTDKKLVSALPDNAVRMSIQSFDADGNITYGSSKAGVSTGSYRVIVDYIMSDVVSVPVTISKLARSKTTNKEEYVNPLGTLNSRDYDLTSVVYNVTKTIDIASAGTRKSTSLKTGKSVSSNENASAYAVTNPKFNYSIATKLTLPCVTNADNEACKPTDSTSKTEESFVNNRVIPKVTLDIPIYVGIGLRVTANVNVIKTNANISGLGVIGMEAESNALNGDLIIQTLGINGESVSSALPIQSELNRTTAQNAIVSIAQIKSMLYQANLAARPRIVGMYLPIPGNVTLVNAIVSELSKENSIEWKKICPSKNKF</sequence>
<reference evidence="2" key="1">
    <citation type="submission" date="2016-11" db="EMBL/GenBank/DDBJ databases">
        <authorList>
            <person name="Varghese N."/>
            <person name="Submissions S."/>
        </authorList>
    </citation>
    <scope>NUCLEOTIDE SEQUENCE [LARGE SCALE GENOMIC DNA]</scope>
    <source>
        <strain evidence="2">DSM 21264</strain>
    </source>
</reference>
<dbReference type="EMBL" id="FQUH01000003">
    <property type="protein sequence ID" value="SHE79163.1"/>
    <property type="molecule type" value="Genomic_DNA"/>
</dbReference>
<name>A0A1M4WDL9_VIBGA</name>
<gene>
    <name evidence="1" type="ORF">SAMN02745781_00778</name>
</gene>
<accession>A0A1M4WDL9</accession>
<dbReference type="Proteomes" id="UP000184159">
    <property type="component" value="Unassembled WGS sequence"/>
</dbReference>
<dbReference type="PROSITE" id="PS51257">
    <property type="entry name" value="PROKAR_LIPOPROTEIN"/>
    <property type="match status" value="1"/>
</dbReference>
<organism evidence="1 2">
    <name type="scientific">Vibrio gazogenes DSM 21264 = NBRC 103151</name>
    <dbReference type="NCBI Taxonomy" id="1123492"/>
    <lineage>
        <taxon>Bacteria</taxon>
        <taxon>Pseudomonadati</taxon>
        <taxon>Pseudomonadota</taxon>
        <taxon>Gammaproteobacteria</taxon>
        <taxon>Vibrionales</taxon>
        <taxon>Vibrionaceae</taxon>
        <taxon>Vibrio</taxon>
    </lineage>
</organism>
<keyword evidence="2" id="KW-1185">Reference proteome</keyword>
<protein>
    <submittedName>
        <fullName evidence="1">Uncharacterized protein</fullName>
    </submittedName>
</protein>